<name>A0A2W5N5Z9_9BACT</name>
<evidence type="ECO:0000313" key="2">
    <source>
        <dbReference type="Proteomes" id="UP000249417"/>
    </source>
</evidence>
<accession>A0A2W5N5Z9</accession>
<dbReference type="Proteomes" id="UP000249417">
    <property type="component" value="Unassembled WGS sequence"/>
</dbReference>
<dbReference type="AlphaFoldDB" id="A0A2W5N5Z9"/>
<reference evidence="1 2" key="1">
    <citation type="submission" date="2017-08" db="EMBL/GenBank/DDBJ databases">
        <title>Infants hospitalized years apart are colonized by the same room-sourced microbial strains.</title>
        <authorList>
            <person name="Brooks B."/>
            <person name="Olm M.R."/>
            <person name="Firek B.A."/>
            <person name="Baker R."/>
            <person name="Thomas B.C."/>
            <person name="Morowitz M.J."/>
            <person name="Banfield J.F."/>
        </authorList>
    </citation>
    <scope>NUCLEOTIDE SEQUENCE [LARGE SCALE GENOMIC DNA]</scope>
    <source>
        <strain evidence="1">S2_005_002_R2_29</strain>
    </source>
</reference>
<proteinExistence type="predicted"/>
<comment type="caution">
    <text evidence="1">The sequence shown here is derived from an EMBL/GenBank/DDBJ whole genome shotgun (WGS) entry which is preliminary data.</text>
</comment>
<dbReference type="GO" id="GO:0016788">
    <property type="term" value="F:hydrolase activity, acting on ester bonds"/>
    <property type="evidence" value="ECO:0007669"/>
    <property type="project" value="UniProtKB-ARBA"/>
</dbReference>
<protein>
    <submittedName>
        <fullName evidence="1">Uncharacterized protein</fullName>
    </submittedName>
</protein>
<dbReference type="EMBL" id="QFQB01000002">
    <property type="protein sequence ID" value="PZQ48902.1"/>
    <property type="molecule type" value="Genomic_DNA"/>
</dbReference>
<dbReference type="InterPro" id="IPR036514">
    <property type="entry name" value="SGNH_hydro_sf"/>
</dbReference>
<evidence type="ECO:0000313" key="1">
    <source>
        <dbReference type="EMBL" id="PZQ48902.1"/>
    </source>
</evidence>
<dbReference type="SUPFAM" id="SSF52266">
    <property type="entry name" value="SGNH hydrolase"/>
    <property type="match status" value="1"/>
</dbReference>
<organism evidence="1 2">
    <name type="scientific">Micavibrio aeruginosavorus</name>
    <dbReference type="NCBI Taxonomy" id="349221"/>
    <lineage>
        <taxon>Bacteria</taxon>
        <taxon>Pseudomonadati</taxon>
        <taxon>Bdellovibrionota</taxon>
        <taxon>Bdellovibrionia</taxon>
        <taxon>Bdellovibrionales</taxon>
        <taxon>Pseudobdellovibrionaceae</taxon>
        <taxon>Micavibrio</taxon>
    </lineage>
</organism>
<sequence length="440" mass="46270">MLALKLKLGVSRPALSPEVELFVASTNSNLPYGRYATSSGRRAFVQRTNHKLGFRAPYIQLCVPGAWFFNSSGGDSSLGNNINWDKLSVEVGGAYATAKFNGGRAFAAADDDWYYSQPIYYSELGGSGDFLRNTTIQIRGQGNVSQVGHYLTEGSAAYTGADAASNAARCWLYDPDTVSVDPVDGTGPIANPSGGSQKFFAVPAFIVAPNPDGTLVLAGIGDSIPYGINDNTFGGQSEFGGYGWARAAVGTGNPYAYLSMACPSELALQFLTGSLSARRQKFLKMCNGAVINYGTNDYGFTGTGLVAAVQAAVMGVVDLVADKLSGASKIILCPLLCSTSSTSGNYTSKADQTVKSGWNAGENRDVINSYFASQVGTKVFALADTLTQVSDPTDNHYWLTNGTNAYGTGDGGHPRQATYTLAAANAIRPAIQAMEAAHYS</sequence>
<gene>
    <name evidence="1" type="ORF">DI551_00800</name>
</gene>
<dbReference type="Gene3D" id="3.40.50.1110">
    <property type="entry name" value="SGNH hydrolase"/>
    <property type="match status" value="1"/>
</dbReference>